<feature type="region of interest" description="Disordered" evidence="6">
    <location>
        <begin position="1"/>
        <end position="53"/>
    </location>
</feature>
<keyword evidence="9" id="KW-1185">Reference proteome</keyword>
<dbReference type="AlphaFoldDB" id="A0A498LKC3"/>
<dbReference type="PROSITE" id="PS50002">
    <property type="entry name" value="SH3"/>
    <property type="match status" value="1"/>
</dbReference>
<dbReference type="GO" id="GO:0006897">
    <property type="term" value="P:endocytosis"/>
    <property type="evidence" value="ECO:0007669"/>
    <property type="project" value="InterPro"/>
</dbReference>
<proteinExistence type="predicted"/>
<evidence type="ECO:0000259" key="7">
    <source>
        <dbReference type="PROSITE" id="PS50002"/>
    </source>
</evidence>
<dbReference type="SMART" id="SM00326">
    <property type="entry name" value="SH3"/>
    <property type="match status" value="1"/>
</dbReference>
<keyword evidence="2 5" id="KW-0728">SH3 domain</keyword>
<dbReference type="InterPro" id="IPR046982">
    <property type="entry name" value="BIN3/RVS161-like"/>
</dbReference>
<dbReference type="Pfam" id="PF00018">
    <property type="entry name" value="SH3_1"/>
    <property type="match status" value="1"/>
</dbReference>
<protein>
    <submittedName>
        <fullName evidence="8">Proto-oncogene tyrosine-kinase Src isoform X1</fullName>
    </submittedName>
</protein>
<dbReference type="GO" id="GO:0015629">
    <property type="term" value="C:actin cytoskeleton"/>
    <property type="evidence" value="ECO:0007669"/>
    <property type="project" value="TreeGrafter"/>
</dbReference>
<reference evidence="8 9" key="1">
    <citation type="submission" date="2018-03" db="EMBL/GenBank/DDBJ databases">
        <title>Draft genome sequence of Rohu Carp (Labeo rohita).</title>
        <authorList>
            <person name="Das P."/>
            <person name="Kushwaha B."/>
            <person name="Joshi C.G."/>
            <person name="Kumar D."/>
            <person name="Nagpure N.S."/>
            <person name="Sahoo L."/>
            <person name="Das S.P."/>
            <person name="Bit A."/>
            <person name="Patnaik S."/>
            <person name="Meher P.K."/>
            <person name="Jayasankar P."/>
            <person name="Koringa P.G."/>
            <person name="Patel N.V."/>
            <person name="Hinsu A.T."/>
            <person name="Kumar R."/>
            <person name="Pandey M."/>
            <person name="Agarwal S."/>
            <person name="Srivastava S."/>
            <person name="Singh M."/>
            <person name="Iquebal M.A."/>
            <person name="Jaiswal S."/>
            <person name="Angadi U.B."/>
            <person name="Kumar N."/>
            <person name="Raza M."/>
            <person name="Shah T.M."/>
            <person name="Rai A."/>
            <person name="Jena J.K."/>
        </authorList>
    </citation>
    <scope>NUCLEOTIDE SEQUENCE [LARGE SCALE GENOMIC DNA]</scope>
    <source>
        <strain evidence="8">DASCIFA01</strain>
        <tissue evidence="8">Testis</tissue>
    </source>
</reference>
<evidence type="ECO:0000256" key="4">
    <source>
        <dbReference type="ARBA" id="ARBA00022707"/>
    </source>
</evidence>
<evidence type="ECO:0000256" key="1">
    <source>
        <dbReference type="ARBA" id="ARBA00004496"/>
    </source>
</evidence>
<dbReference type="GO" id="GO:0097320">
    <property type="term" value="P:plasma membrane tubulation"/>
    <property type="evidence" value="ECO:0007669"/>
    <property type="project" value="TreeGrafter"/>
</dbReference>
<dbReference type="PANTHER" id="PTHR47174:SF3">
    <property type="entry name" value="BRIDGING INTEGRATOR 3"/>
    <property type="match status" value="1"/>
</dbReference>
<organism evidence="8 9">
    <name type="scientific">Labeo rohita</name>
    <name type="common">Indian major carp</name>
    <name type="synonym">Cyprinus rohita</name>
    <dbReference type="NCBI Taxonomy" id="84645"/>
    <lineage>
        <taxon>Eukaryota</taxon>
        <taxon>Metazoa</taxon>
        <taxon>Chordata</taxon>
        <taxon>Craniata</taxon>
        <taxon>Vertebrata</taxon>
        <taxon>Euteleostomi</taxon>
        <taxon>Actinopterygii</taxon>
        <taxon>Neopterygii</taxon>
        <taxon>Teleostei</taxon>
        <taxon>Ostariophysi</taxon>
        <taxon>Cypriniformes</taxon>
        <taxon>Cyprinidae</taxon>
        <taxon>Labeoninae</taxon>
        <taxon>Labeonini</taxon>
        <taxon>Labeo</taxon>
    </lineage>
</organism>
<dbReference type="GO" id="GO:0005737">
    <property type="term" value="C:cytoplasm"/>
    <property type="evidence" value="ECO:0007669"/>
    <property type="project" value="UniProtKB-SubCell"/>
</dbReference>
<evidence type="ECO:0000256" key="3">
    <source>
        <dbReference type="ARBA" id="ARBA00022490"/>
    </source>
</evidence>
<feature type="domain" description="SH3" evidence="7">
    <location>
        <begin position="81"/>
        <end position="142"/>
    </location>
</feature>
<dbReference type="GO" id="GO:0008289">
    <property type="term" value="F:lipid binding"/>
    <property type="evidence" value="ECO:0007669"/>
    <property type="project" value="TreeGrafter"/>
</dbReference>
<dbReference type="InterPro" id="IPR001452">
    <property type="entry name" value="SH3_domain"/>
</dbReference>
<dbReference type="Gene3D" id="2.30.30.40">
    <property type="entry name" value="SH3 Domains"/>
    <property type="match status" value="1"/>
</dbReference>
<evidence type="ECO:0000256" key="5">
    <source>
        <dbReference type="PROSITE-ProRule" id="PRU00192"/>
    </source>
</evidence>
<keyword evidence="8" id="KW-0808">Transferase</keyword>
<evidence type="ECO:0000313" key="9">
    <source>
        <dbReference type="Proteomes" id="UP000290572"/>
    </source>
</evidence>
<evidence type="ECO:0000256" key="2">
    <source>
        <dbReference type="ARBA" id="ARBA00022443"/>
    </source>
</evidence>
<dbReference type="InterPro" id="IPR036028">
    <property type="entry name" value="SH3-like_dom_sf"/>
</dbReference>
<evidence type="ECO:0000256" key="6">
    <source>
        <dbReference type="SAM" id="MobiDB-lite"/>
    </source>
</evidence>
<keyword evidence="4" id="KW-0449">Lipoprotein</keyword>
<dbReference type="EMBL" id="QBIY01013325">
    <property type="protein sequence ID" value="RXN08282.1"/>
    <property type="molecule type" value="Genomic_DNA"/>
</dbReference>
<dbReference type="GO" id="GO:0004713">
    <property type="term" value="F:protein tyrosine kinase activity"/>
    <property type="evidence" value="ECO:0007669"/>
    <property type="project" value="UniProtKB-ARBA"/>
</dbReference>
<keyword evidence="3" id="KW-0963">Cytoplasm</keyword>
<dbReference type="PANTHER" id="PTHR47174">
    <property type="entry name" value="BRIDGING INTEGRATOR 3"/>
    <property type="match status" value="1"/>
</dbReference>
<accession>A0A498LKC3</accession>
<dbReference type="Proteomes" id="UP000290572">
    <property type="component" value="Unassembled WGS sequence"/>
</dbReference>
<evidence type="ECO:0000313" key="8">
    <source>
        <dbReference type="EMBL" id="RXN08282.1"/>
    </source>
</evidence>
<dbReference type="GO" id="GO:0051666">
    <property type="term" value="P:actin cortical patch localization"/>
    <property type="evidence" value="ECO:0007669"/>
    <property type="project" value="InterPro"/>
</dbReference>
<dbReference type="STRING" id="84645.A0A498LKC3"/>
<dbReference type="PRINTS" id="PR00452">
    <property type="entry name" value="SH3DOMAIN"/>
</dbReference>
<dbReference type="SUPFAM" id="SSF50044">
    <property type="entry name" value="SH3-domain"/>
    <property type="match status" value="1"/>
</dbReference>
<name>A0A498LKC3_LABRO</name>
<comment type="caution">
    <text evidence="8">The sequence shown here is derived from an EMBL/GenBank/DDBJ whole genome shotgun (WGS) entry which is preliminary data.</text>
</comment>
<gene>
    <name evidence="8" type="ORF">ROHU_011615</name>
</gene>
<keyword evidence="4" id="KW-0519">Myristate</keyword>
<dbReference type="FunFam" id="2.30.30.40:FF:000083">
    <property type="entry name" value="Tyrosine-protein kinase"/>
    <property type="match status" value="1"/>
</dbReference>
<keyword evidence="8" id="KW-0418">Kinase</keyword>
<sequence length="147" mass="15856">MGGTKSKPKELGQRSQSLDDGTGGHHRSPNQSAFTPNRSPPVDGTRRDTQPNIINAEQALFGGVNSTNSITSPHRVGTLSGGVTTFVALYDYESRTASDLSFRKGERLQIVNNTEGDWWLARSLTTGESGYIPSNYVAPSDSIQAEE</sequence>
<comment type="subcellular location">
    <subcellularLocation>
        <location evidence="1">Cytoplasm</location>
    </subcellularLocation>
</comment>